<organism evidence="1 2">
    <name type="scientific">Cannabis sativa</name>
    <name type="common">Hemp</name>
    <name type="synonym">Marijuana</name>
    <dbReference type="NCBI Taxonomy" id="3483"/>
    <lineage>
        <taxon>Eukaryota</taxon>
        <taxon>Viridiplantae</taxon>
        <taxon>Streptophyta</taxon>
        <taxon>Embryophyta</taxon>
        <taxon>Tracheophyta</taxon>
        <taxon>Spermatophyta</taxon>
        <taxon>Magnoliopsida</taxon>
        <taxon>eudicotyledons</taxon>
        <taxon>Gunneridae</taxon>
        <taxon>Pentapetalae</taxon>
        <taxon>rosids</taxon>
        <taxon>fabids</taxon>
        <taxon>Rosales</taxon>
        <taxon>Cannabaceae</taxon>
        <taxon>Cannabis</taxon>
    </lineage>
</organism>
<sequence length="209" mass="24147">MLLFISYLGMPLGGSPRKETFWEPVLDKCAKRLDGWKCSFLSRGGRLTLIQSVLSSLPIYYLSLFKAPKMVLKAIEKMMRDFFWEGGDLAGGDHLVAWDEVCKPRSEGGLAIGRLELRNKGLLMKWLWRYPLEPNSLWHKVIKSRYGKADNFWDTKWGVRASPRGPWKDISDYYDEYGQLVKFKVGNGANIRFWEDVWIGGSSLKEQFP</sequence>
<dbReference type="Proteomes" id="UP000596661">
    <property type="component" value="Chromosome 6"/>
</dbReference>
<reference evidence="1" key="1">
    <citation type="submission" date="2018-11" db="EMBL/GenBank/DDBJ databases">
        <authorList>
            <person name="Grassa J C."/>
        </authorList>
    </citation>
    <scope>NUCLEOTIDE SEQUENCE [LARGE SCALE GENOMIC DNA]</scope>
</reference>
<dbReference type="PANTHER" id="PTHR33116">
    <property type="entry name" value="REVERSE TRANSCRIPTASE ZINC-BINDING DOMAIN-CONTAINING PROTEIN-RELATED-RELATED"/>
    <property type="match status" value="1"/>
</dbReference>
<accession>A0A803PW65</accession>
<evidence type="ECO:0000313" key="1">
    <source>
        <dbReference type="EnsemblPlants" id="cds.evm.model.06.1846"/>
    </source>
</evidence>
<reference evidence="1" key="2">
    <citation type="submission" date="2021-03" db="UniProtKB">
        <authorList>
            <consortium name="EnsemblPlants"/>
        </authorList>
    </citation>
    <scope>IDENTIFICATION</scope>
</reference>
<keyword evidence="2" id="KW-1185">Reference proteome</keyword>
<dbReference type="Gramene" id="evm.model.06.1846">
    <property type="protein sequence ID" value="cds.evm.model.06.1846"/>
    <property type="gene ID" value="evm.TU.06.1846"/>
</dbReference>
<protein>
    <submittedName>
        <fullName evidence="1">Uncharacterized protein</fullName>
    </submittedName>
</protein>
<proteinExistence type="predicted"/>
<name>A0A803PW65_CANSA</name>
<dbReference type="OMA" id="EWDANLL"/>
<dbReference type="PANTHER" id="PTHR33116:SF78">
    <property type="entry name" value="OS12G0587133 PROTEIN"/>
    <property type="match status" value="1"/>
</dbReference>
<evidence type="ECO:0000313" key="2">
    <source>
        <dbReference type="Proteomes" id="UP000596661"/>
    </source>
</evidence>
<dbReference type="EMBL" id="UZAU01000619">
    <property type="status" value="NOT_ANNOTATED_CDS"/>
    <property type="molecule type" value="Genomic_DNA"/>
</dbReference>
<dbReference type="EnsemblPlants" id="evm.model.06.1846">
    <property type="protein sequence ID" value="cds.evm.model.06.1846"/>
    <property type="gene ID" value="evm.TU.06.1846"/>
</dbReference>
<dbReference type="AlphaFoldDB" id="A0A803PW65"/>